<dbReference type="SUPFAM" id="SSF103473">
    <property type="entry name" value="MFS general substrate transporter"/>
    <property type="match status" value="1"/>
</dbReference>
<dbReference type="RefSeq" id="WP_113860149.1">
    <property type="nucleotide sequence ID" value="NZ_PDCG01000003.1"/>
</dbReference>
<evidence type="ECO:0008006" key="4">
    <source>
        <dbReference type="Google" id="ProtNLM"/>
    </source>
</evidence>
<feature type="transmembrane region" description="Helical" evidence="1">
    <location>
        <begin position="120"/>
        <end position="141"/>
    </location>
</feature>
<dbReference type="OrthoDB" id="3239955at2"/>
<dbReference type="Proteomes" id="UP000252530">
    <property type="component" value="Unassembled WGS sequence"/>
</dbReference>
<dbReference type="EMBL" id="PDCG01000003">
    <property type="protein sequence ID" value="RBP97900.1"/>
    <property type="molecule type" value="Genomic_DNA"/>
</dbReference>
<feature type="transmembrane region" description="Helical" evidence="1">
    <location>
        <begin position="245"/>
        <end position="274"/>
    </location>
</feature>
<keyword evidence="1" id="KW-1133">Transmembrane helix</keyword>
<proteinExistence type="predicted"/>
<feature type="transmembrane region" description="Helical" evidence="1">
    <location>
        <begin position="93"/>
        <end position="115"/>
    </location>
</feature>
<feature type="transmembrane region" description="Helical" evidence="1">
    <location>
        <begin position="25"/>
        <end position="46"/>
    </location>
</feature>
<dbReference type="Pfam" id="PF20176">
    <property type="entry name" value="DUF6541"/>
    <property type="match status" value="2"/>
</dbReference>
<organism evidence="2 3">
    <name type="scientific">Bifidobacterium aemilianum</name>
    <dbReference type="NCBI Taxonomy" id="2493120"/>
    <lineage>
        <taxon>Bacteria</taxon>
        <taxon>Bacillati</taxon>
        <taxon>Actinomycetota</taxon>
        <taxon>Actinomycetes</taxon>
        <taxon>Bifidobacteriales</taxon>
        <taxon>Bifidobacteriaceae</taxon>
        <taxon>Bifidobacterium</taxon>
    </lineage>
</organism>
<name>A0A366K826_9BIFI</name>
<comment type="caution">
    <text evidence="2">The sequence shown here is derived from an EMBL/GenBank/DDBJ whole genome shotgun (WGS) entry which is preliminary data.</text>
</comment>
<dbReference type="InterPro" id="IPR046671">
    <property type="entry name" value="DUF6541"/>
</dbReference>
<dbReference type="AlphaFoldDB" id="A0A366K826"/>
<reference evidence="2 3" key="1">
    <citation type="submission" date="2017-10" db="EMBL/GenBank/DDBJ databases">
        <title>Bifidobacterium xylocopum sp. nov. and Bifidobacterium aemilianum sp. nov., from the carpenter bee (Xylocopa violacea) digestive tract.</title>
        <authorList>
            <person name="Alberoni D."/>
            <person name="Baffoni L."/>
            <person name="Di Gioia D."/>
            <person name="Gaggia F."/>
            <person name="Biavati B."/>
        </authorList>
    </citation>
    <scope>NUCLEOTIDE SEQUENCE [LARGE SCALE GENOMIC DNA]</scope>
    <source>
        <strain evidence="2 3">XV10</strain>
    </source>
</reference>
<feature type="transmembrane region" description="Helical" evidence="1">
    <location>
        <begin position="342"/>
        <end position="362"/>
    </location>
</feature>
<keyword evidence="1" id="KW-0472">Membrane</keyword>
<feature type="transmembrane region" description="Helical" evidence="1">
    <location>
        <begin position="286"/>
        <end position="305"/>
    </location>
</feature>
<sequence length="663" mass="72790">METHTRQLSSTSSGQTQAWTWLRKASLPFCSVVGVLLALACVLAWFPKGSEVWTLPIHQIDAPAHYYFIRRILDDGLGAATHLWPNDAYYPPMFHIMAAGLIKLAGVLGISMNVYTAFNLVWLATSGLLWPAGILLLSTYWTRQVDGHGSFASQSLDAEEQDSTHLHSLTAPSFPARQWRPFSCAMAIIVPVLAVSSAAHPYSMLSSGPLVAFGLATSLLPFWLYTSLRLLDSVEDFRQTGTRPALFWILMTALLGALCLFAHPRIVFTWLLLMAPFLLLRLPWKWIAGLAALVLAGAVAFFFYMKATYKSNRYLNPGEWFHTYTPNRTVAEALGRFVNDDITGPLGVCMAALVLVSIFLCLGLAIRPQLTGLRRARKDAISILLAAALVALVYVCSTSLTGWFPNIITAAWYRAETRPLTMIPFAVLLLIVFALSALAASPGAGRSEPIVDAETVAQSTSPRKLAVERLTTAISLVLVALLALGCQLDNPQRQELSDRIDTNIVLDDSDPYEQLTQAKLEVLAEVIKQTGTDATIISDPLNGSMYGATVFGGRMLYPIYNPMIEKNGAIFGQVERAFGSGDKPTLLGTVCPIGPTTPEYFLSMGPQAPSLQMFTFKEQYYPFQNQSQIDQYVSEGVLTKVEDFSSKGAFAKDWALYRFACAH</sequence>
<dbReference type="InterPro" id="IPR036259">
    <property type="entry name" value="MFS_trans_sf"/>
</dbReference>
<protein>
    <recommendedName>
        <fullName evidence="4">Transmembrane protein alanine and leucine rich</fullName>
    </recommendedName>
</protein>
<gene>
    <name evidence="2" type="ORF">CRD60_04785</name>
</gene>
<feature type="transmembrane region" description="Helical" evidence="1">
    <location>
        <begin position="383"/>
        <end position="403"/>
    </location>
</feature>
<accession>A0A366K826</accession>
<evidence type="ECO:0000313" key="3">
    <source>
        <dbReference type="Proteomes" id="UP000252530"/>
    </source>
</evidence>
<keyword evidence="3" id="KW-1185">Reference proteome</keyword>
<keyword evidence="1" id="KW-0812">Transmembrane</keyword>
<feature type="transmembrane region" description="Helical" evidence="1">
    <location>
        <begin position="423"/>
        <end position="445"/>
    </location>
</feature>
<evidence type="ECO:0000256" key="1">
    <source>
        <dbReference type="SAM" id="Phobius"/>
    </source>
</evidence>
<feature type="transmembrane region" description="Helical" evidence="1">
    <location>
        <begin position="466"/>
        <end position="485"/>
    </location>
</feature>
<feature type="transmembrane region" description="Helical" evidence="1">
    <location>
        <begin position="205"/>
        <end position="225"/>
    </location>
</feature>
<evidence type="ECO:0000313" key="2">
    <source>
        <dbReference type="EMBL" id="RBP97900.1"/>
    </source>
</evidence>